<keyword evidence="3" id="KW-1185">Reference proteome</keyword>
<accession>A0A1I5EKS8</accession>
<dbReference type="EMBL" id="FOWE01000003">
    <property type="protein sequence ID" value="SFO12107.1"/>
    <property type="molecule type" value="Genomic_DNA"/>
</dbReference>
<dbReference type="GO" id="GO:0005829">
    <property type="term" value="C:cytosol"/>
    <property type="evidence" value="ECO:0007669"/>
    <property type="project" value="TreeGrafter"/>
</dbReference>
<name>A0A1I5EKS8_9ACTN</name>
<dbReference type="PANTHER" id="PTHR30154:SF53">
    <property type="entry name" value="HTH-TYPE TRANSCRIPTIONAL REGULATOR LRPC"/>
    <property type="match status" value="1"/>
</dbReference>
<protein>
    <submittedName>
        <fullName evidence="2">AsnC family protein</fullName>
    </submittedName>
</protein>
<dbReference type="SUPFAM" id="SSF54909">
    <property type="entry name" value="Dimeric alpha+beta barrel"/>
    <property type="match status" value="1"/>
</dbReference>
<dbReference type="Pfam" id="PF01037">
    <property type="entry name" value="AsnC_trans_reg"/>
    <property type="match status" value="1"/>
</dbReference>
<dbReference type="Gene3D" id="3.30.70.920">
    <property type="match status" value="1"/>
</dbReference>
<dbReference type="RefSeq" id="WP_177225142.1">
    <property type="nucleotide sequence ID" value="NZ_FOWE01000003.1"/>
</dbReference>
<dbReference type="InterPro" id="IPR011008">
    <property type="entry name" value="Dimeric_a/b-barrel"/>
</dbReference>
<dbReference type="InterPro" id="IPR019887">
    <property type="entry name" value="Tscrpt_reg_AsnC/Lrp_C"/>
</dbReference>
<sequence length="94" mass="10274">MGRHLLAFVELDTVGWATEPLADAVRQDPRVEELHSVAGDTHFLVKVRVGGAGELQDLLRDLYAVTGVRNTRTRVVLQTYVERGPSPAAPSPAR</sequence>
<evidence type="ECO:0000313" key="2">
    <source>
        <dbReference type="EMBL" id="SFO12107.1"/>
    </source>
</evidence>
<proteinExistence type="predicted"/>
<gene>
    <name evidence="2" type="ORF">SAMN05660359_01544</name>
</gene>
<dbReference type="GO" id="GO:0043200">
    <property type="term" value="P:response to amino acid"/>
    <property type="evidence" value="ECO:0007669"/>
    <property type="project" value="TreeGrafter"/>
</dbReference>
<dbReference type="GO" id="GO:0043565">
    <property type="term" value="F:sequence-specific DNA binding"/>
    <property type="evidence" value="ECO:0007669"/>
    <property type="project" value="TreeGrafter"/>
</dbReference>
<dbReference type="PANTHER" id="PTHR30154">
    <property type="entry name" value="LEUCINE-RESPONSIVE REGULATORY PROTEIN"/>
    <property type="match status" value="1"/>
</dbReference>
<dbReference type="AlphaFoldDB" id="A0A1I5EKS8"/>
<reference evidence="3" key="1">
    <citation type="submission" date="2016-10" db="EMBL/GenBank/DDBJ databases">
        <authorList>
            <person name="Varghese N."/>
            <person name="Submissions S."/>
        </authorList>
    </citation>
    <scope>NUCLEOTIDE SEQUENCE [LARGE SCALE GENOMIC DNA]</scope>
    <source>
        <strain evidence="3">DSM 43161</strain>
    </source>
</reference>
<feature type="domain" description="Transcription regulator AsnC/Lrp ligand binding" evidence="1">
    <location>
        <begin position="13"/>
        <end position="79"/>
    </location>
</feature>
<organism evidence="2 3">
    <name type="scientific">Geodermatophilus obscurus</name>
    <dbReference type="NCBI Taxonomy" id="1861"/>
    <lineage>
        <taxon>Bacteria</taxon>
        <taxon>Bacillati</taxon>
        <taxon>Actinomycetota</taxon>
        <taxon>Actinomycetes</taxon>
        <taxon>Geodermatophilales</taxon>
        <taxon>Geodermatophilaceae</taxon>
        <taxon>Geodermatophilus</taxon>
    </lineage>
</organism>
<dbReference type="Proteomes" id="UP000183642">
    <property type="component" value="Unassembled WGS sequence"/>
</dbReference>
<evidence type="ECO:0000259" key="1">
    <source>
        <dbReference type="Pfam" id="PF01037"/>
    </source>
</evidence>
<evidence type="ECO:0000313" key="3">
    <source>
        <dbReference type="Proteomes" id="UP000183642"/>
    </source>
</evidence>